<dbReference type="InterPro" id="IPR006034">
    <property type="entry name" value="Asparaginase/glutaminase-like"/>
</dbReference>
<comment type="caution">
    <text evidence="3">The sequence shown here is derived from an EMBL/GenBank/DDBJ whole genome shotgun (WGS) entry which is preliminary data.</text>
</comment>
<evidence type="ECO:0000259" key="2">
    <source>
        <dbReference type="Pfam" id="PF00710"/>
    </source>
</evidence>
<name>A0A839UTR9_9GAMM</name>
<dbReference type="InterPro" id="IPR037152">
    <property type="entry name" value="L-asparaginase_N_sf"/>
</dbReference>
<evidence type="ECO:0000256" key="1">
    <source>
        <dbReference type="PIRSR" id="PIRSR001220-1"/>
    </source>
</evidence>
<dbReference type="EC" id="3.5.1.1" evidence="3"/>
<protein>
    <submittedName>
        <fullName evidence="3">L-asparaginase</fullName>
        <ecNumber evidence="3">3.5.1.1</ecNumber>
    </submittedName>
</protein>
<evidence type="ECO:0000313" key="4">
    <source>
        <dbReference type="Proteomes" id="UP000559987"/>
    </source>
</evidence>
<dbReference type="InterPro" id="IPR036152">
    <property type="entry name" value="Asp/glu_Ase-like_sf"/>
</dbReference>
<accession>A0A839UTR9</accession>
<dbReference type="Pfam" id="PF00710">
    <property type="entry name" value="Asparaginase"/>
    <property type="match status" value="1"/>
</dbReference>
<evidence type="ECO:0000313" key="3">
    <source>
        <dbReference type="EMBL" id="MBB3168898.1"/>
    </source>
</evidence>
<keyword evidence="3" id="KW-0378">Hydrolase</keyword>
<dbReference type="PANTHER" id="PTHR11707:SF28">
    <property type="entry name" value="60 KDA LYSOPHOSPHOLIPASE"/>
    <property type="match status" value="1"/>
</dbReference>
<dbReference type="Proteomes" id="UP000559987">
    <property type="component" value="Unassembled WGS sequence"/>
</dbReference>
<dbReference type="PIRSF" id="PIRSF500176">
    <property type="entry name" value="L_ASNase"/>
    <property type="match status" value="1"/>
</dbReference>
<sequence length="160" mass="17532">MSVTIITTGGTIDKIYYDAKNDYHIGQPQAPKILERAGVTLDTAIIPLFRKDSLDISEEDRALVRKTVEQQTGHNIVITHGTDTLTKTGMALQGIEGKTIVLMGAMYPAEFRDSDAVFNLGAAVMAAQTLPEGVYIAMNGRVFDPAKCVKNVEENRFEEI</sequence>
<feature type="active site" description="O-isoaspartyl threonine intermediate" evidence="1">
    <location>
        <position position="11"/>
    </location>
</feature>
<dbReference type="EMBL" id="JACHXZ010000003">
    <property type="protein sequence ID" value="MBB3168898.1"/>
    <property type="molecule type" value="Genomic_DNA"/>
</dbReference>
<dbReference type="GO" id="GO:0004067">
    <property type="term" value="F:asparaginase activity"/>
    <property type="evidence" value="ECO:0007669"/>
    <property type="project" value="UniProtKB-UniRule"/>
</dbReference>
<dbReference type="PANTHER" id="PTHR11707">
    <property type="entry name" value="L-ASPARAGINASE"/>
    <property type="match status" value="1"/>
</dbReference>
<dbReference type="InterPro" id="IPR027474">
    <property type="entry name" value="L-asparaginase_N"/>
</dbReference>
<proteinExistence type="predicted"/>
<reference evidence="3 4" key="1">
    <citation type="submission" date="2020-08" db="EMBL/GenBank/DDBJ databases">
        <title>Genomic Encyclopedia of Type Strains, Phase III (KMG-III): the genomes of soil and plant-associated and newly described type strains.</title>
        <authorList>
            <person name="Whitman W."/>
        </authorList>
    </citation>
    <scope>NUCLEOTIDE SEQUENCE [LARGE SCALE GENOMIC DNA]</scope>
    <source>
        <strain evidence="3 4">CECT 8571</strain>
    </source>
</reference>
<organism evidence="3 4">
    <name type="scientific">Simiduia aestuariiviva</name>
    <dbReference type="NCBI Taxonomy" id="1510459"/>
    <lineage>
        <taxon>Bacteria</taxon>
        <taxon>Pseudomonadati</taxon>
        <taxon>Pseudomonadota</taxon>
        <taxon>Gammaproteobacteria</taxon>
        <taxon>Cellvibrionales</taxon>
        <taxon>Cellvibrionaceae</taxon>
        <taxon>Simiduia</taxon>
    </lineage>
</organism>
<gene>
    <name evidence="3" type="ORF">FHS30_002106</name>
</gene>
<dbReference type="SUPFAM" id="SSF53774">
    <property type="entry name" value="Glutaminase/Asparaginase"/>
    <property type="match status" value="1"/>
</dbReference>
<dbReference type="PRINTS" id="PR00139">
    <property type="entry name" value="ASNGLNASE"/>
</dbReference>
<dbReference type="PIRSF" id="PIRSF001220">
    <property type="entry name" value="L-ASNase_gatD"/>
    <property type="match status" value="1"/>
</dbReference>
<dbReference type="AlphaFoldDB" id="A0A839UTR9"/>
<keyword evidence="4" id="KW-1185">Reference proteome</keyword>
<dbReference type="PROSITE" id="PS51732">
    <property type="entry name" value="ASN_GLN_ASE_3"/>
    <property type="match status" value="1"/>
</dbReference>
<feature type="domain" description="L-asparaginase N-terminal" evidence="2">
    <location>
        <begin position="3"/>
        <end position="151"/>
    </location>
</feature>
<dbReference type="Gene3D" id="3.40.50.1170">
    <property type="entry name" value="L-asparaginase, N-terminal domain"/>
    <property type="match status" value="1"/>
</dbReference>
<dbReference type="RefSeq" id="WP_183910411.1">
    <property type="nucleotide sequence ID" value="NZ_JACHXZ010000003.1"/>
</dbReference>